<dbReference type="Proteomes" id="UP000603453">
    <property type="component" value="Unassembled WGS sequence"/>
</dbReference>
<evidence type="ECO:0000313" key="6">
    <source>
        <dbReference type="EMBL" id="KAG2202212.1"/>
    </source>
</evidence>
<evidence type="ECO:0000256" key="2">
    <source>
        <dbReference type="ARBA" id="ARBA00022840"/>
    </source>
</evidence>
<proteinExistence type="predicted"/>
<dbReference type="Gene3D" id="3.30.800.10">
    <property type="entry name" value="Phosphatidylinositol Phosphate Kinase II Beta"/>
    <property type="match status" value="1"/>
</dbReference>
<feature type="domain" description="PIPK" evidence="5">
    <location>
        <begin position="909"/>
        <end position="1229"/>
    </location>
</feature>
<dbReference type="AlphaFoldDB" id="A0A8H7R1P2"/>
<dbReference type="GO" id="GO:0046854">
    <property type="term" value="P:phosphatidylinositol phosphate biosynthetic process"/>
    <property type="evidence" value="ECO:0007669"/>
    <property type="project" value="TreeGrafter"/>
</dbReference>
<dbReference type="PANTHER" id="PTHR45748:SF7">
    <property type="entry name" value="1-PHOSPHATIDYLINOSITOL 3-PHOSPHATE 5-KINASE-RELATED"/>
    <property type="match status" value="1"/>
</dbReference>
<dbReference type="OrthoDB" id="158357at2759"/>
<reference evidence="6" key="1">
    <citation type="submission" date="2020-12" db="EMBL/GenBank/DDBJ databases">
        <title>Metabolic potential, ecology and presence of endohyphal bacteria is reflected in genomic diversity of Mucoromycotina.</title>
        <authorList>
            <person name="Muszewska A."/>
            <person name="Okrasinska A."/>
            <person name="Steczkiewicz K."/>
            <person name="Drgas O."/>
            <person name="Orlowska M."/>
            <person name="Perlinska-Lenart U."/>
            <person name="Aleksandrzak-Piekarczyk T."/>
            <person name="Szatraj K."/>
            <person name="Zielenkiewicz U."/>
            <person name="Pilsyk S."/>
            <person name="Malc E."/>
            <person name="Mieczkowski P."/>
            <person name="Kruszewska J.S."/>
            <person name="Biernat P."/>
            <person name="Pawlowska J."/>
        </authorList>
    </citation>
    <scope>NUCLEOTIDE SEQUENCE</scope>
    <source>
        <strain evidence="6">WA0000017839</strain>
    </source>
</reference>
<keyword evidence="3" id="KW-0418">Kinase</keyword>
<evidence type="ECO:0000256" key="3">
    <source>
        <dbReference type="PROSITE-ProRule" id="PRU00781"/>
    </source>
</evidence>
<dbReference type="InterPro" id="IPR044769">
    <property type="entry name" value="PIKfyve_PIPKc"/>
</dbReference>
<dbReference type="InterPro" id="IPR027484">
    <property type="entry name" value="PInositol-4-P-5-kinase_N"/>
</dbReference>
<dbReference type="GO" id="GO:0005524">
    <property type="term" value="F:ATP binding"/>
    <property type="evidence" value="ECO:0007669"/>
    <property type="project" value="UniProtKB-UniRule"/>
</dbReference>
<accession>A0A8H7R1P2</accession>
<dbReference type="SUPFAM" id="SSF56104">
    <property type="entry name" value="SAICAR synthase-like"/>
    <property type="match status" value="1"/>
</dbReference>
<keyword evidence="1 3" id="KW-0547">Nucleotide-binding</keyword>
<dbReference type="PROSITE" id="PS51455">
    <property type="entry name" value="PIPK"/>
    <property type="match status" value="1"/>
</dbReference>
<dbReference type="InterPro" id="IPR002498">
    <property type="entry name" value="PInositol-4-P-4/5-kinase_core"/>
</dbReference>
<evidence type="ECO:0000259" key="5">
    <source>
        <dbReference type="PROSITE" id="PS51455"/>
    </source>
</evidence>
<keyword evidence="3" id="KW-0808">Transferase</keyword>
<dbReference type="CDD" id="cd17300">
    <property type="entry name" value="PIPKc_PIKfyve"/>
    <property type="match status" value="1"/>
</dbReference>
<gene>
    <name evidence="6" type="ORF">INT47_002131</name>
</gene>
<name>A0A8H7R1P2_9FUNG</name>
<dbReference type="PANTHER" id="PTHR45748">
    <property type="entry name" value="1-PHOSPHATIDYLINOSITOL 3-PHOSPHATE 5-KINASE-RELATED"/>
    <property type="match status" value="1"/>
</dbReference>
<organism evidence="6 7">
    <name type="scientific">Mucor saturninus</name>
    <dbReference type="NCBI Taxonomy" id="64648"/>
    <lineage>
        <taxon>Eukaryota</taxon>
        <taxon>Fungi</taxon>
        <taxon>Fungi incertae sedis</taxon>
        <taxon>Mucoromycota</taxon>
        <taxon>Mucoromycotina</taxon>
        <taxon>Mucoromycetes</taxon>
        <taxon>Mucorales</taxon>
        <taxon>Mucorineae</taxon>
        <taxon>Mucoraceae</taxon>
        <taxon>Mucor</taxon>
    </lineage>
</organism>
<evidence type="ECO:0000313" key="7">
    <source>
        <dbReference type="Proteomes" id="UP000603453"/>
    </source>
</evidence>
<dbReference type="InterPro" id="IPR027483">
    <property type="entry name" value="PInositol-4-P-4/5-kinase_C_sf"/>
</dbReference>
<evidence type="ECO:0000256" key="4">
    <source>
        <dbReference type="SAM" id="MobiDB-lite"/>
    </source>
</evidence>
<keyword evidence="2 3" id="KW-0067">ATP-binding</keyword>
<evidence type="ECO:0000256" key="1">
    <source>
        <dbReference type="ARBA" id="ARBA00022741"/>
    </source>
</evidence>
<dbReference type="GO" id="GO:0000285">
    <property type="term" value="F:1-phosphatidylinositol-3-phosphate 5-kinase activity"/>
    <property type="evidence" value="ECO:0007669"/>
    <property type="project" value="InterPro"/>
</dbReference>
<dbReference type="SMART" id="SM00330">
    <property type="entry name" value="PIPKc"/>
    <property type="match status" value="1"/>
</dbReference>
<dbReference type="Gene3D" id="3.30.810.10">
    <property type="entry name" value="2-Layer Sandwich"/>
    <property type="match status" value="1"/>
</dbReference>
<comment type="caution">
    <text evidence="6">The sequence shown here is derived from an EMBL/GenBank/DDBJ whole genome shotgun (WGS) entry which is preliminary data.</text>
</comment>
<dbReference type="GO" id="GO:0000329">
    <property type="term" value="C:fungal-type vacuole membrane"/>
    <property type="evidence" value="ECO:0007669"/>
    <property type="project" value="TreeGrafter"/>
</dbReference>
<keyword evidence="7" id="KW-1185">Reference proteome</keyword>
<sequence>MADIVPIEAPNLDEKLRILKPLPMPKIPSSLDDSSRLYVLKLLSHWLNDLDIPLYPWCEVLLQICCTLYEKATVITSTKERNAICLQTFTTNSPMESNFLPNVYHGKNVSTVEFSLEFPIGGTIRIYGSNNETTELKLFELVQMLVYLTHSLYLESYVMQDSHVKLITTPSIIQEKAAIKHVSVDDSSHGVTKRSSGLFSWFRKLTPHHPSALLDEKSTSVLKRGLSLTQINRRNQLPPVTPIREFEKVIKQDDPHRFSKLKQRIQHACISTSPDCHFPYPALLNRLQIEEDLIQEQKKIILNDSKPQTRPSSQRRRSSLMSTFSSPKRNSFIVTDLQLPQSSTAYSSIRTPGLLAESRKGLDHLMLDTTSLYSFKHHQSITLGYSVYPVGCPDRPCLGPIMSKIDYFRYHAPDDTTGIFPNIDQTLGQMIRHWAKSSQSSCQAHMDQQTQFIPGIKVETPLPINRPDLETPKNSESSLTTLGTLPKRQCGKFNGCNQTLVNHVHSFSHGIGKINVYLSVSPNTAMHDTKITSWISCVICDMSTIPTVQNENTDAYSFAKYLELVFYCSKFSTIEGLCKHVKDKNAINRCFHFNGVTFKINYEDTAYYELRIPRIQMATEDSAMDSYLAPRIDLLTLKDWKSKSAIQDVDLFFQSVRTHLNLLSQYTEAEGRRKIRGLINDVTGAKKCQAELNCLDGEIKALGKRLDSDHHGLLEILKDTNVNELNDFRRHFAIQSESIIQYLTEWQHAKCNEVTDTIGWDAPDYISTKTVHCFPGSSVLVRENEPTSIIAYTLSSNEYVQEILHDHENSYNEKLDNKNLSMFSSSSTESSANEKHESVSHNDKKLIDGYYSMIERKYISPSTGASTETASFRTMVTEVVKSSVAEAHISNSKRLEELKARWLPWSNPQQGDLKRQNLTERTFKPLFALQQKEETKEVKVASYFYEKNNSQIDISPHIKHKFVHDGVEFTCIVYYAREFEMLRKRCDINQLIIQSLCRCQSWTASGGKSKSHFYKTQDDRLVIKEMVNAWNVAEKDAFLKFAPKYFDHMKMSANDPSVLAKIFGFFTIRMKNTLDKKTPVFNLDVMVMEHLFYNQNIVHRFDFKGIQDRHVEEFRKQQQDTTLWDGDWIQDYRTKLSVHEQSKAILELAVEKDTEFLSKSNIMDYSLLVGIDKDKHEMTVGIVDFIGTYTWYKKLESKSKSTLQFRKEVTVVPPEQYKLRFCREVSDYFVPVPD</sequence>
<dbReference type="EMBL" id="JAEPRD010000063">
    <property type="protein sequence ID" value="KAG2202212.1"/>
    <property type="molecule type" value="Genomic_DNA"/>
</dbReference>
<dbReference type="Pfam" id="PF01504">
    <property type="entry name" value="PIP5K"/>
    <property type="match status" value="1"/>
</dbReference>
<protein>
    <recommendedName>
        <fullName evidence="5">PIPK domain-containing protein</fullName>
    </recommendedName>
</protein>
<dbReference type="GO" id="GO:0010008">
    <property type="term" value="C:endosome membrane"/>
    <property type="evidence" value="ECO:0007669"/>
    <property type="project" value="TreeGrafter"/>
</dbReference>
<feature type="region of interest" description="Disordered" evidence="4">
    <location>
        <begin position="301"/>
        <end position="324"/>
    </location>
</feature>